<evidence type="ECO:0000259" key="1">
    <source>
        <dbReference type="Pfam" id="PF13358"/>
    </source>
</evidence>
<protein>
    <recommendedName>
        <fullName evidence="1">Tc1-like transposase DDE domain-containing protein</fullName>
    </recommendedName>
</protein>
<dbReference type="Proteomes" id="UP001209570">
    <property type="component" value="Unassembled WGS sequence"/>
</dbReference>
<name>A0AAD5LT81_PYTIN</name>
<dbReference type="SUPFAM" id="SSF46689">
    <property type="entry name" value="Homeodomain-like"/>
    <property type="match status" value="1"/>
</dbReference>
<sequence length="330" mass="37065">MFIACSGHGSFRVARTKIAEKKKHTAAERQRVLDAFNDGNPNWLRVAADNGICRSAAYALVKRQSTEDKPRGGHRDSITKVTTVMLISLEEHLDNDASITLEQMHCRIMQDYGVSLSASTLSRHLLAMTYTVKDVRLEKDAMNTPANKEERRRFAGQLKAHQAAGHMIVYMDETNYNCYVSRTKGRAKRGERAVIIGPGSQGFNLQIQLAVANGMGIVNKNLVLKSIDMDMNASFILDTYVAALKWADTRPDFRGKPIVIVLDNAGAHERSEELMEERLNEDPSLPRARFFLLRLGPYSPMCNPIEGCFSVLKAEAKTYVQANRYLRRIT</sequence>
<dbReference type="InterPro" id="IPR038717">
    <property type="entry name" value="Tc1-like_DDE_dom"/>
</dbReference>
<dbReference type="Gene3D" id="3.30.420.10">
    <property type="entry name" value="Ribonuclease H-like superfamily/Ribonuclease H"/>
    <property type="match status" value="1"/>
</dbReference>
<accession>A0AAD5LT81</accession>
<dbReference type="PANTHER" id="PTHR46564:SF1">
    <property type="entry name" value="TRANSPOSASE"/>
    <property type="match status" value="1"/>
</dbReference>
<dbReference type="EMBL" id="JAKCXM010000591">
    <property type="protein sequence ID" value="KAJ0392684.1"/>
    <property type="molecule type" value="Genomic_DNA"/>
</dbReference>
<comment type="caution">
    <text evidence="2">The sequence shown here is derived from an EMBL/GenBank/DDBJ whole genome shotgun (WGS) entry which is preliminary data.</text>
</comment>
<reference evidence="2" key="1">
    <citation type="submission" date="2021-12" db="EMBL/GenBank/DDBJ databases">
        <title>Prjna785345.</title>
        <authorList>
            <person name="Rujirawat T."/>
            <person name="Krajaejun T."/>
        </authorList>
    </citation>
    <scope>NUCLEOTIDE SEQUENCE</scope>
    <source>
        <strain evidence="2">Pi057C3</strain>
    </source>
</reference>
<dbReference type="PANTHER" id="PTHR46564">
    <property type="entry name" value="TRANSPOSASE"/>
    <property type="match status" value="1"/>
</dbReference>
<dbReference type="InterPro" id="IPR009057">
    <property type="entry name" value="Homeodomain-like_sf"/>
</dbReference>
<organism evidence="2 3">
    <name type="scientific">Pythium insidiosum</name>
    <name type="common">Pythiosis disease agent</name>
    <dbReference type="NCBI Taxonomy" id="114742"/>
    <lineage>
        <taxon>Eukaryota</taxon>
        <taxon>Sar</taxon>
        <taxon>Stramenopiles</taxon>
        <taxon>Oomycota</taxon>
        <taxon>Peronosporomycetes</taxon>
        <taxon>Pythiales</taxon>
        <taxon>Pythiaceae</taxon>
        <taxon>Pythium</taxon>
    </lineage>
</organism>
<evidence type="ECO:0000313" key="3">
    <source>
        <dbReference type="Proteomes" id="UP001209570"/>
    </source>
</evidence>
<dbReference type="GO" id="GO:0003676">
    <property type="term" value="F:nucleic acid binding"/>
    <property type="evidence" value="ECO:0007669"/>
    <property type="project" value="InterPro"/>
</dbReference>
<feature type="domain" description="Tc1-like transposase DDE" evidence="1">
    <location>
        <begin position="168"/>
        <end position="318"/>
    </location>
</feature>
<dbReference type="Pfam" id="PF13358">
    <property type="entry name" value="DDE_3"/>
    <property type="match status" value="1"/>
</dbReference>
<proteinExistence type="predicted"/>
<evidence type="ECO:0000313" key="2">
    <source>
        <dbReference type="EMBL" id="KAJ0392684.1"/>
    </source>
</evidence>
<gene>
    <name evidence="2" type="ORF">P43SY_001267</name>
</gene>
<dbReference type="AlphaFoldDB" id="A0AAD5LT81"/>
<keyword evidence="3" id="KW-1185">Reference proteome</keyword>
<dbReference type="InterPro" id="IPR036397">
    <property type="entry name" value="RNaseH_sf"/>
</dbReference>